<dbReference type="GeneID" id="13394128"/>
<dbReference type="HOGENOM" id="CLU_727941_0_0_1"/>
<feature type="chain" id="PRO_5003395453" description="DUF4185 domain-containing protein" evidence="1">
    <location>
        <begin position="17"/>
        <end position="406"/>
    </location>
</feature>
<dbReference type="OrthoDB" id="2583188at2759"/>
<dbReference type="OMA" id="VTAYTWV"/>
<sequence length="406" mass="43615">MRVTILLAGLATNVLGAPAGSSRRDATPLSRPAVTPQLKSANLMANATDPDVDRDSCGSVRIGNRAFWTCRDTMRYDRTAGTSVFPVISNSAGWSETSEGGLVAQANAEIGPGSTGGNMILPIYGSDSANEFFPNMPGDCDENHGQCWDGTRWAVWPNSPPMVAAPDGENTVAYSWVPQSNLNQLTLLNPFRPYTLYKTTYSPSQPSTTLPTVSIANPTFWAAGEPGYGDYGNVVRDGYAYLYAQRPDSSGTLLARAPITSIEDRSTYTYYTPSTGWTTTLPSLSDPAATLPNAGTGWQGTFYYSTAFSSYIWIGQALNCPSAEFYITTAPAPEGPWIEPYVLWKGESGDGLVGAYSLQAHTSLLPSGDVAAEKGIFTETERTAEQTLLILIQRTCIITPSNELVQ</sequence>
<keyword evidence="3" id="KW-1185">Reference proteome</keyword>
<dbReference type="Proteomes" id="UP000008062">
    <property type="component" value="Chromosome 5"/>
</dbReference>
<dbReference type="RefSeq" id="XP_003852463.1">
    <property type="nucleotide sequence ID" value="XM_003852415.1"/>
</dbReference>
<evidence type="ECO:0000313" key="3">
    <source>
        <dbReference type="Proteomes" id="UP000008062"/>
    </source>
</evidence>
<protein>
    <recommendedName>
        <fullName evidence="4">DUF4185 domain-containing protein</fullName>
    </recommendedName>
</protein>
<organism evidence="2 3">
    <name type="scientific">Zymoseptoria tritici (strain CBS 115943 / IPO323)</name>
    <name type="common">Speckled leaf blotch fungus</name>
    <name type="synonym">Septoria tritici</name>
    <dbReference type="NCBI Taxonomy" id="336722"/>
    <lineage>
        <taxon>Eukaryota</taxon>
        <taxon>Fungi</taxon>
        <taxon>Dikarya</taxon>
        <taxon>Ascomycota</taxon>
        <taxon>Pezizomycotina</taxon>
        <taxon>Dothideomycetes</taxon>
        <taxon>Dothideomycetidae</taxon>
        <taxon>Mycosphaerellales</taxon>
        <taxon>Mycosphaerellaceae</taxon>
        <taxon>Zymoseptoria</taxon>
    </lineage>
</organism>
<dbReference type="InParanoid" id="F9XCD9"/>
<gene>
    <name evidence="2" type="ORF">MYCGRDRAFT_93498</name>
</gene>
<evidence type="ECO:0008006" key="4">
    <source>
        <dbReference type="Google" id="ProtNLM"/>
    </source>
</evidence>
<evidence type="ECO:0000313" key="2">
    <source>
        <dbReference type="EMBL" id="EGP87439.1"/>
    </source>
</evidence>
<name>F9XCD9_ZYMTI</name>
<dbReference type="EMBL" id="CM001200">
    <property type="protein sequence ID" value="EGP87439.1"/>
    <property type="molecule type" value="Genomic_DNA"/>
</dbReference>
<feature type="signal peptide" evidence="1">
    <location>
        <begin position="1"/>
        <end position="16"/>
    </location>
</feature>
<dbReference type="AlphaFoldDB" id="F9XCD9"/>
<proteinExistence type="predicted"/>
<keyword evidence="1" id="KW-0732">Signal</keyword>
<dbReference type="KEGG" id="ztr:MYCGRDRAFT_93498"/>
<accession>F9XCD9</accession>
<evidence type="ECO:0000256" key="1">
    <source>
        <dbReference type="SAM" id="SignalP"/>
    </source>
</evidence>
<dbReference type="eggNOG" id="ENOG502SKHD">
    <property type="taxonomic scope" value="Eukaryota"/>
</dbReference>
<reference evidence="2 3" key="1">
    <citation type="journal article" date="2011" name="PLoS Genet.">
        <title>Finished genome of the fungal wheat pathogen Mycosphaerella graminicola reveals dispensome structure, chromosome plasticity, and stealth pathogenesis.</title>
        <authorList>
            <person name="Goodwin S.B."/>
            <person name="Ben M'barek S."/>
            <person name="Dhillon B."/>
            <person name="Wittenberg A.H.J."/>
            <person name="Crane C.F."/>
            <person name="Hane J.K."/>
            <person name="Foster A.J."/>
            <person name="Van der Lee T.A.J."/>
            <person name="Grimwood J."/>
            <person name="Aerts A."/>
            <person name="Antoniw J."/>
            <person name="Bailey A."/>
            <person name="Bluhm B."/>
            <person name="Bowler J."/>
            <person name="Bristow J."/>
            <person name="van der Burgt A."/>
            <person name="Canto-Canche B."/>
            <person name="Churchill A.C.L."/>
            <person name="Conde-Ferraez L."/>
            <person name="Cools H.J."/>
            <person name="Coutinho P.M."/>
            <person name="Csukai M."/>
            <person name="Dehal P."/>
            <person name="De Wit P."/>
            <person name="Donzelli B."/>
            <person name="van de Geest H.C."/>
            <person name="van Ham R.C.H.J."/>
            <person name="Hammond-Kosack K.E."/>
            <person name="Henrissat B."/>
            <person name="Kilian A."/>
            <person name="Kobayashi A.K."/>
            <person name="Koopmann E."/>
            <person name="Kourmpetis Y."/>
            <person name="Kuzniar A."/>
            <person name="Lindquist E."/>
            <person name="Lombard V."/>
            <person name="Maliepaard C."/>
            <person name="Martins N."/>
            <person name="Mehrabi R."/>
            <person name="Nap J.P.H."/>
            <person name="Ponomarenko A."/>
            <person name="Rudd J.J."/>
            <person name="Salamov A."/>
            <person name="Schmutz J."/>
            <person name="Schouten H.J."/>
            <person name="Shapiro H."/>
            <person name="Stergiopoulos I."/>
            <person name="Torriani S.F.F."/>
            <person name="Tu H."/>
            <person name="de Vries R.P."/>
            <person name="Waalwijk C."/>
            <person name="Ware S.B."/>
            <person name="Wiebenga A."/>
            <person name="Zwiers L.-H."/>
            <person name="Oliver R.P."/>
            <person name="Grigoriev I.V."/>
            <person name="Kema G.H.J."/>
        </authorList>
    </citation>
    <scope>NUCLEOTIDE SEQUENCE [LARGE SCALE GENOMIC DNA]</scope>
    <source>
        <strain evidence="3">CBS 115943 / IPO323</strain>
    </source>
</reference>